<accession>A0A498R1H0</accession>
<evidence type="ECO:0000256" key="1">
    <source>
        <dbReference type="SAM" id="Phobius"/>
    </source>
</evidence>
<organism evidence="2 3">
    <name type="scientific">Lucifera butyrica</name>
    <dbReference type="NCBI Taxonomy" id="1351585"/>
    <lineage>
        <taxon>Bacteria</taxon>
        <taxon>Bacillati</taxon>
        <taxon>Bacillota</taxon>
        <taxon>Negativicutes</taxon>
        <taxon>Veillonellales</taxon>
        <taxon>Veillonellaceae</taxon>
        <taxon>Lucifera</taxon>
    </lineage>
</organism>
<dbReference type="Proteomes" id="UP000277811">
    <property type="component" value="Unassembled WGS sequence"/>
</dbReference>
<keyword evidence="3" id="KW-1185">Reference proteome</keyword>
<feature type="transmembrane region" description="Helical" evidence="1">
    <location>
        <begin position="12"/>
        <end position="32"/>
    </location>
</feature>
<dbReference type="Pfam" id="PF14034">
    <property type="entry name" value="Spore_YtrH"/>
    <property type="match status" value="1"/>
</dbReference>
<name>A0A498R1H0_9FIRM</name>
<proteinExistence type="predicted"/>
<evidence type="ECO:0000313" key="3">
    <source>
        <dbReference type="Proteomes" id="UP000277811"/>
    </source>
</evidence>
<evidence type="ECO:0000313" key="2">
    <source>
        <dbReference type="EMBL" id="VBB05191.1"/>
    </source>
</evidence>
<dbReference type="AlphaFoldDB" id="A0A498R1H0"/>
<keyword evidence="1" id="KW-1133">Transmembrane helix</keyword>
<dbReference type="EMBL" id="UPPP01000053">
    <property type="protein sequence ID" value="VBB05191.1"/>
    <property type="molecule type" value="Genomic_DNA"/>
</dbReference>
<dbReference type="InterPro" id="IPR025689">
    <property type="entry name" value="Spore_YtrH"/>
</dbReference>
<keyword evidence="1" id="KW-0812">Transmembrane</keyword>
<protein>
    <submittedName>
        <fullName evidence="2">Sporulation protein ytrh</fullName>
    </submittedName>
</protein>
<feature type="transmembrane region" description="Helical" evidence="1">
    <location>
        <begin position="84"/>
        <end position="103"/>
    </location>
</feature>
<gene>
    <name evidence="2" type="ORF">LUCI_0398</name>
</gene>
<reference evidence="2 3" key="1">
    <citation type="submission" date="2018-06" db="EMBL/GenBank/DDBJ databases">
        <authorList>
            <person name="Strepis N."/>
        </authorList>
    </citation>
    <scope>NUCLEOTIDE SEQUENCE [LARGE SCALE GENOMIC DNA]</scope>
    <source>
        <strain evidence="2">LUCI</strain>
    </source>
</reference>
<sequence>MHGFWNTLMYNFAIACGVIVGASLFAGMAALFMNQPPIKTMAEVAASLKIWAVAVALGGTFSSLEVLEQGILKGEIRGMTKHVLYISAALAGANTGCGIIQLLKICGALWEK</sequence>
<keyword evidence="1" id="KW-0472">Membrane</keyword>
<dbReference type="OrthoDB" id="2381692at2"/>